<feature type="non-terminal residue" evidence="1">
    <location>
        <position position="1"/>
    </location>
</feature>
<organism evidence="1">
    <name type="scientific">uncultured Chloroflexia bacterium</name>
    <dbReference type="NCBI Taxonomy" id="1672391"/>
    <lineage>
        <taxon>Bacteria</taxon>
        <taxon>Bacillati</taxon>
        <taxon>Chloroflexota</taxon>
        <taxon>Chloroflexia</taxon>
        <taxon>environmental samples</taxon>
    </lineage>
</organism>
<protein>
    <submittedName>
        <fullName evidence="1">Uncharacterized protein</fullName>
    </submittedName>
</protein>
<dbReference type="InterPro" id="IPR029058">
    <property type="entry name" value="AB_hydrolase_fold"/>
</dbReference>
<dbReference type="AlphaFoldDB" id="A0A6J4LTU7"/>
<proteinExistence type="predicted"/>
<gene>
    <name evidence="1" type="ORF">AVDCRST_MAG93-6682</name>
</gene>
<accession>A0A6J4LTU7</accession>
<dbReference type="EMBL" id="CADCTR010002252">
    <property type="protein sequence ID" value="CAA9341647.1"/>
    <property type="molecule type" value="Genomic_DNA"/>
</dbReference>
<sequence length="52" mass="6075">EKLYETLTCPRTLVRFTNAEGAGEHCEMDARTLFHQRTFDWLDETLEVSQKG</sequence>
<dbReference type="Gene3D" id="3.40.50.1820">
    <property type="entry name" value="alpha/beta hydrolase"/>
    <property type="match status" value="1"/>
</dbReference>
<reference evidence="1" key="1">
    <citation type="submission" date="2020-02" db="EMBL/GenBank/DDBJ databases">
        <authorList>
            <person name="Meier V. D."/>
        </authorList>
    </citation>
    <scope>NUCLEOTIDE SEQUENCE</scope>
    <source>
        <strain evidence="1">AVDCRST_MAG93</strain>
    </source>
</reference>
<evidence type="ECO:0000313" key="1">
    <source>
        <dbReference type="EMBL" id="CAA9341647.1"/>
    </source>
</evidence>
<name>A0A6J4LTU7_9CHLR</name>